<dbReference type="Pfam" id="PF08642">
    <property type="entry name" value="Rxt3"/>
    <property type="match status" value="1"/>
</dbReference>
<gene>
    <name evidence="2" type="ORF">GSCOC_T00011759001</name>
</gene>
<keyword evidence="1" id="KW-1133">Transmembrane helix</keyword>
<accession>A0A068VK75</accession>
<dbReference type="Gene3D" id="2.170.130.20">
    <property type="entry name" value="LCCL-like domain"/>
    <property type="match status" value="1"/>
</dbReference>
<dbReference type="PhylomeDB" id="A0A068VK75"/>
<reference evidence="3" key="1">
    <citation type="journal article" date="2014" name="Science">
        <title>The coffee genome provides insight into the convergent evolution of caffeine biosynthesis.</title>
        <authorList>
            <person name="Denoeud F."/>
            <person name="Carretero-Paulet L."/>
            <person name="Dereeper A."/>
            <person name="Droc G."/>
            <person name="Guyot R."/>
            <person name="Pietrella M."/>
            <person name="Zheng C."/>
            <person name="Alberti A."/>
            <person name="Anthony F."/>
            <person name="Aprea G."/>
            <person name="Aury J.M."/>
            <person name="Bento P."/>
            <person name="Bernard M."/>
            <person name="Bocs S."/>
            <person name="Campa C."/>
            <person name="Cenci A."/>
            <person name="Combes M.C."/>
            <person name="Crouzillat D."/>
            <person name="Da Silva C."/>
            <person name="Daddiego L."/>
            <person name="De Bellis F."/>
            <person name="Dussert S."/>
            <person name="Garsmeur O."/>
            <person name="Gayraud T."/>
            <person name="Guignon V."/>
            <person name="Jahn K."/>
            <person name="Jamilloux V."/>
            <person name="Joet T."/>
            <person name="Labadie K."/>
            <person name="Lan T."/>
            <person name="Leclercq J."/>
            <person name="Lepelley M."/>
            <person name="Leroy T."/>
            <person name="Li L.T."/>
            <person name="Librado P."/>
            <person name="Lopez L."/>
            <person name="Munoz A."/>
            <person name="Noel B."/>
            <person name="Pallavicini A."/>
            <person name="Perrotta G."/>
            <person name="Poncet V."/>
            <person name="Pot D."/>
            <person name="Priyono X."/>
            <person name="Rigoreau M."/>
            <person name="Rouard M."/>
            <person name="Rozas J."/>
            <person name="Tranchant-Dubreuil C."/>
            <person name="VanBuren R."/>
            <person name="Zhang Q."/>
            <person name="Andrade A.C."/>
            <person name="Argout X."/>
            <person name="Bertrand B."/>
            <person name="de Kochko A."/>
            <person name="Graziosi G."/>
            <person name="Henry R.J."/>
            <person name="Jayarama X."/>
            <person name="Ming R."/>
            <person name="Nagai C."/>
            <person name="Rounsley S."/>
            <person name="Sankoff D."/>
            <person name="Giuliano G."/>
            <person name="Albert V.A."/>
            <person name="Wincker P."/>
            <person name="Lashermes P."/>
        </authorList>
    </citation>
    <scope>NUCLEOTIDE SEQUENCE [LARGE SCALE GENOMIC DNA]</scope>
    <source>
        <strain evidence="3">cv. DH200-94</strain>
    </source>
</reference>
<dbReference type="OrthoDB" id="3596986at2759"/>
<keyword evidence="3" id="KW-1185">Reference proteome</keyword>
<sequence length="144" mass="16399">KNIHVGPSCYSFRGCLVRGGQLWGTDIYTDDSDLVAVLMHTGYCRPTASPLEATIQELRVTIRVLPPQDCYLSMLRNNVRSRSWGAAIGCSYRVERCCVVKVRILTIFIFSYLLCFPFFICNTYYYVISTLEVALYESFVPVVL</sequence>
<dbReference type="STRING" id="49390.A0A068VK75"/>
<proteinExistence type="predicted"/>
<dbReference type="Gramene" id="CDP21106">
    <property type="protein sequence ID" value="CDP21106"/>
    <property type="gene ID" value="GSCOC_T00011759001"/>
</dbReference>
<keyword evidence="1" id="KW-0812">Transmembrane</keyword>
<dbReference type="EMBL" id="HG741586">
    <property type="protein sequence ID" value="CDP21106.1"/>
    <property type="molecule type" value="Genomic_DNA"/>
</dbReference>
<evidence type="ECO:0000256" key="1">
    <source>
        <dbReference type="SAM" id="Phobius"/>
    </source>
</evidence>
<dbReference type="AlphaFoldDB" id="A0A068VK75"/>
<organism evidence="2 3">
    <name type="scientific">Coffea canephora</name>
    <name type="common">Robusta coffee</name>
    <dbReference type="NCBI Taxonomy" id="49390"/>
    <lineage>
        <taxon>Eukaryota</taxon>
        <taxon>Viridiplantae</taxon>
        <taxon>Streptophyta</taxon>
        <taxon>Embryophyta</taxon>
        <taxon>Tracheophyta</taxon>
        <taxon>Spermatophyta</taxon>
        <taxon>Magnoliopsida</taxon>
        <taxon>eudicotyledons</taxon>
        <taxon>Gunneridae</taxon>
        <taxon>Pentapetalae</taxon>
        <taxon>asterids</taxon>
        <taxon>lamiids</taxon>
        <taxon>Gentianales</taxon>
        <taxon>Rubiaceae</taxon>
        <taxon>Ixoroideae</taxon>
        <taxon>Gardenieae complex</taxon>
        <taxon>Bertiereae - Coffeeae clade</taxon>
        <taxon>Coffeeae</taxon>
        <taxon>Coffea</taxon>
    </lineage>
</organism>
<dbReference type="Proteomes" id="UP000295252">
    <property type="component" value="Unassembled WGS sequence"/>
</dbReference>
<feature type="transmembrane region" description="Helical" evidence="1">
    <location>
        <begin position="102"/>
        <end position="127"/>
    </location>
</feature>
<name>A0A068VK75_COFCA</name>
<dbReference type="InParanoid" id="A0A068VK75"/>
<dbReference type="InterPro" id="IPR013951">
    <property type="entry name" value="Rxt3"/>
</dbReference>
<evidence type="ECO:0000313" key="2">
    <source>
        <dbReference type="EMBL" id="CDP21106.1"/>
    </source>
</evidence>
<dbReference type="SUPFAM" id="SSF69848">
    <property type="entry name" value="LCCL domain"/>
    <property type="match status" value="1"/>
</dbReference>
<protein>
    <submittedName>
        <fullName evidence="2">DH200=94 genomic scaffold, scaffold_2502</fullName>
    </submittedName>
</protein>
<dbReference type="InterPro" id="IPR036609">
    <property type="entry name" value="LCCL_sf"/>
</dbReference>
<keyword evidence="1" id="KW-0472">Membrane</keyword>
<feature type="non-terminal residue" evidence="2">
    <location>
        <position position="1"/>
    </location>
</feature>
<evidence type="ECO:0000313" key="3">
    <source>
        <dbReference type="Proteomes" id="UP000295252"/>
    </source>
</evidence>